<dbReference type="AlphaFoldDB" id="A0A1C7N3Y5"/>
<dbReference type="Proteomes" id="UP000093000">
    <property type="component" value="Unassembled WGS sequence"/>
</dbReference>
<sequence>MFVPFSSHNHTVYTPKQISTKDVLPISLTFEFICFISAEDVASATTNYAPYHKNYLKRFMPEEQ</sequence>
<reference evidence="1 2" key="1">
    <citation type="submission" date="2016-03" db="EMBL/GenBank/DDBJ databases">
        <title>Choanephora cucurbitarum.</title>
        <authorList>
            <person name="Min B."/>
            <person name="Park H."/>
            <person name="Park J.-H."/>
            <person name="Shin H.-D."/>
            <person name="Choi I.-G."/>
        </authorList>
    </citation>
    <scope>NUCLEOTIDE SEQUENCE [LARGE SCALE GENOMIC DNA]</scope>
    <source>
        <strain evidence="1 2">KUS-F28377</strain>
    </source>
</reference>
<protein>
    <submittedName>
        <fullName evidence="1">Uncharacterized protein</fullName>
    </submittedName>
</protein>
<gene>
    <name evidence="1" type="ORF">A0J61_08220</name>
</gene>
<comment type="caution">
    <text evidence="1">The sequence shown here is derived from an EMBL/GenBank/DDBJ whole genome shotgun (WGS) entry which is preliminary data.</text>
</comment>
<name>A0A1C7N3Y5_9FUNG</name>
<dbReference type="EMBL" id="LUGH01000613">
    <property type="protein sequence ID" value="OBZ83728.1"/>
    <property type="molecule type" value="Genomic_DNA"/>
</dbReference>
<dbReference type="InParanoid" id="A0A1C7N3Y5"/>
<organism evidence="1 2">
    <name type="scientific">Choanephora cucurbitarum</name>
    <dbReference type="NCBI Taxonomy" id="101091"/>
    <lineage>
        <taxon>Eukaryota</taxon>
        <taxon>Fungi</taxon>
        <taxon>Fungi incertae sedis</taxon>
        <taxon>Mucoromycota</taxon>
        <taxon>Mucoromycotina</taxon>
        <taxon>Mucoromycetes</taxon>
        <taxon>Mucorales</taxon>
        <taxon>Mucorineae</taxon>
        <taxon>Choanephoraceae</taxon>
        <taxon>Choanephoroideae</taxon>
        <taxon>Choanephora</taxon>
    </lineage>
</organism>
<keyword evidence="2" id="KW-1185">Reference proteome</keyword>
<accession>A0A1C7N3Y5</accession>
<evidence type="ECO:0000313" key="1">
    <source>
        <dbReference type="EMBL" id="OBZ83728.1"/>
    </source>
</evidence>
<proteinExistence type="predicted"/>
<evidence type="ECO:0000313" key="2">
    <source>
        <dbReference type="Proteomes" id="UP000093000"/>
    </source>
</evidence>